<keyword evidence="3" id="KW-1185">Reference proteome</keyword>
<feature type="region of interest" description="Disordered" evidence="1">
    <location>
        <begin position="515"/>
        <end position="585"/>
    </location>
</feature>
<evidence type="ECO:0000313" key="3">
    <source>
        <dbReference type="Proteomes" id="UP001222325"/>
    </source>
</evidence>
<feature type="compositionally biased region" description="Basic residues" evidence="1">
    <location>
        <begin position="520"/>
        <end position="537"/>
    </location>
</feature>
<evidence type="ECO:0000256" key="1">
    <source>
        <dbReference type="SAM" id="MobiDB-lite"/>
    </source>
</evidence>
<organism evidence="2 3">
    <name type="scientific">Mycena belliarum</name>
    <dbReference type="NCBI Taxonomy" id="1033014"/>
    <lineage>
        <taxon>Eukaryota</taxon>
        <taxon>Fungi</taxon>
        <taxon>Dikarya</taxon>
        <taxon>Basidiomycota</taxon>
        <taxon>Agaricomycotina</taxon>
        <taxon>Agaricomycetes</taxon>
        <taxon>Agaricomycetidae</taxon>
        <taxon>Agaricales</taxon>
        <taxon>Marasmiineae</taxon>
        <taxon>Mycenaceae</taxon>
        <taxon>Mycena</taxon>
    </lineage>
</organism>
<feature type="compositionally biased region" description="Polar residues" evidence="1">
    <location>
        <begin position="362"/>
        <end position="373"/>
    </location>
</feature>
<feature type="compositionally biased region" description="Basic and acidic residues" evidence="1">
    <location>
        <begin position="70"/>
        <end position="85"/>
    </location>
</feature>
<evidence type="ECO:0000313" key="2">
    <source>
        <dbReference type="EMBL" id="KAJ7071709.1"/>
    </source>
</evidence>
<feature type="compositionally biased region" description="Polar residues" evidence="1">
    <location>
        <begin position="1"/>
        <end position="21"/>
    </location>
</feature>
<feature type="compositionally biased region" description="Acidic residues" evidence="1">
    <location>
        <begin position="548"/>
        <end position="560"/>
    </location>
</feature>
<feature type="compositionally biased region" description="Basic and acidic residues" evidence="1">
    <location>
        <begin position="315"/>
        <end position="325"/>
    </location>
</feature>
<comment type="caution">
    <text evidence="2">The sequence shown here is derived from an EMBL/GenBank/DDBJ whole genome shotgun (WGS) entry which is preliminary data.</text>
</comment>
<feature type="region of interest" description="Disordered" evidence="1">
    <location>
        <begin position="360"/>
        <end position="437"/>
    </location>
</feature>
<dbReference type="EMBL" id="JARJCN010000127">
    <property type="protein sequence ID" value="KAJ7071709.1"/>
    <property type="molecule type" value="Genomic_DNA"/>
</dbReference>
<dbReference type="AlphaFoldDB" id="A0AAD6XLD2"/>
<feature type="compositionally biased region" description="Gly residues" evidence="1">
    <location>
        <begin position="748"/>
        <end position="769"/>
    </location>
</feature>
<feature type="region of interest" description="Disordered" evidence="1">
    <location>
        <begin position="744"/>
        <end position="811"/>
    </location>
</feature>
<proteinExistence type="predicted"/>
<feature type="region of interest" description="Disordered" evidence="1">
    <location>
        <begin position="1"/>
        <end position="85"/>
    </location>
</feature>
<gene>
    <name evidence="2" type="ORF">B0H15DRAFT_957613</name>
</gene>
<reference evidence="2" key="1">
    <citation type="submission" date="2023-03" db="EMBL/GenBank/DDBJ databases">
        <title>Massive genome expansion in bonnet fungi (Mycena s.s.) driven by repeated elements and novel gene families across ecological guilds.</title>
        <authorList>
            <consortium name="Lawrence Berkeley National Laboratory"/>
            <person name="Harder C.B."/>
            <person name="Miyauchi S."/>
            <person name="Viragh M."/>
            <person name="Kuo A."/>
            <person name="Thoen E."/>
            <person name="Andreopoulos B."/>
            <person name="Lu D."/>
            <person name="Skrede I."/>
            <person name="Drula E."/>
            <person name="Henrissat B."/>
            <person name="Morin E."/>
            <person name="Kohler A."/>
            <person name="Barry K."/>
            <person name="LaButti K."/>
            <person name="Morin E."/>
            <person name="Salamov A."/>
            <person name="Lipzen A."/>
            <person name="Mereny Z."/>
            <person name="Hegedus B."/>
            <person name="Baldrian P."/>
            <person name="Stursova M."/>
            <person name="Weitz H."/>
            <person name="Taylor A."/>
            <person name="Grigoriev I.V."/>
            <person name="Nagy L.G."/>
            <person name="Martin F."/>
            <person name="Kauserud H."/>
        </authorList>
    </citation>
    <scope>NUCLEOTIDE SEQUENCE</scope>
    <source>
        <strain evidence="2">CBHHK173m</strain>
    </source>
</reference>
<sequence length="811" mass="86748">MSDNRSTPAESSEGAATSPQGANGGSIGGSDEPPNKSHGTAFPAQMGDGAANATPPANKRSMAAGAATKKAGDVPKKRGNKGDFHGQRLDFLEDRLPEYFAASRDGKTSKFWASLFEDYWSKFYWGLALDEEPTGPAPMDGPLTQAQQQEKERTIKPMKQKLKNWYNHRPTSLGLDANPFTPWLARLRRPTDAAPKRITDYQFYMQHIDFKGRVAARFDELHWDAPRTKHLSLRCAVAREMFEQEPQAVKNRIREEAAAELREERSRYADADLGLPSVEEADRAEARLRFSPIVQPLLAALRAYTGYHVTLMCGRGDDGKTRGDDGSEDGGVDWTAWDKAGYTASMDQFMRFLMHAGGGESGNTSNARTQASKTPTAGGSSAAPPPAANDLSAPTPPPPSDHSTIEAGAFESDNAPVHDDARASNVLPPDVVDGQPPSLGARMAALPLCEPALQKEVGSLSPRSAEKRILELEGMAELELQRTNNVATKMAELAVIEAARGAPLGDMERELLLADDSGVRKRKGAPKKRKGAKRSKKSGMGGEKRVDNDDDSSEEDDEGERSEPPVTRGGAKEKTATTPNRPGAVPEWAEQSFALLIAMDALGGPPWQGLCNTWWEVERASGFATGKALPAKKRPKAVGWWIQRARTRTPEINDVGAFAVEWGGWWRAVNPGWRCTGSGAMICAEGKNWEVLRGVTGINGLLSVLMCLKWWRETLDNGEGVEVWAAAVEDVTWVLQQLLSGDRADKMSGGGDTTSARGGGGGSARGGAGVAAEGGLEPAAGGATPSGALASTGDEPAEAAGRVMDVDSGAL</sequence>
<name>A0AAD6XLD2_9AGAR</name>
<protein>
    <submittedName>
        <fullName evidence="2">Uncharacterized protein</fullName>
    </submittedName>
</protein>
<feature type="compositionally biased region" description="Low complexity" evidence="1">
    <location>
        <begin position="770"/>
        <end position="783"/>
    </location>
</feature>
<feature type="region of interest" description="Disordered" evidence="1">
    <location>
        <begin position="315"/>
        <end position="335"/>
    </location>
</feature>
<dbReference type="Proteomes" id="UP001222325">
    <property type="component" value="Unassembled WGS sequence"/>
</dbReference>
<accession>A0AAD6XLD2</accession>